<keyword evidence="3" id="KW-1185">Reference proteome</keyword>
<dbReference type="Proteomes" id="UP001148786">
    <property type="component" value="Unassembled WGS sequence"/>
</dbReference>
<protein>
    <submittedName>
        <fullName evidence="2">Uncharacterized protein</fullName>
    </submittedName>
</protein>
<evidence type="ECO:0000313" key="3">
    <source>
        <dbReference type="Proteomes" id="UP001148786"/>
    </source>
</evidence>
<accession>A0A9W8MT97</accession>
<dbReference type="EMBL" id="JANKHO010000853">
    <property type="protein sequence ID" value="KAJ3505695.1"/>
    <property type="molecule type" value="Genomic_DNA"/>
</dbReference>
<gene>
    <name evidence="2" type="ORF">NLJ89_g7281</name>
</gene>
<reference evidence="2" key="1">
    <citation type="submission" date="2022-07" db="EMBL/GenBank/DDBJ databases">
        <title>Genome Sequence of Agrocybe chaxingu.</title>
        <authorList>
            <person name="Buettner E."/>
        </authorList>
    </citation>
    <scope>NUCLEOTIDE SEQUENCE</scope>
    <source>
        <strain evidence="2">MP-N11</strain>
    </source>
</reference>
<proteinExistence type="predicted"/>
<dbReference type="AlphaFoldDB" id="A0A9W8MT97"/>
<comment type="caution">
    <text evidence="2">The sequence shown here is derived from an EMBL/GenBank/DDBJ whole genome shotgun (WGS) entry which is preliminary data.</text>
</comment>
<evidence type="ECO:0000256" key="1">
    <source>
        <dbReference type="SAM" id="MobiDB-lite"/>
    </source>
</evidence>
<organism evidence="2 3">
    <name type="scientific">Agrocybe chaxingu</name>
    <dbReference type="NCBI Taxonomy" id="84603"/>
    <lineage>
        <taxon>Eukaryota</taxon>
        <taxon>Fungi</taxon>
        <taxon>Dikarya</taxon>
        <taxon>Basidiomycota</taxon>
        <taxon>Agaricomycotina</taxon>
        <taxon>Agaricomycetes</taxon>
        <taxon>Agaricomycetidae</taxon>
        <taxon>Agaricales</taxon>
        <taxon>Agaricineae</taxon>
        <taxon>Strophariaceae</taxon>
        <taxon>Agrocybe</taxon>
    </lineage>
</organism>
<evidence type="ECO:0000313" key="2">
    <source>
        <dbReference type="EMBL" id="KAJ3505695.1"/>
    </source>
</evidence>
<sequence length="387" mass="42150">MASAGLGPAKDTLPSFSDRRTFLSPLHYVLLSLPSSHCIHQLVPLSLSSIAYAPLISLSSHAQLGLTRLARIGQYLQAPLRHPSLLSAVTPTKGGVAYGLASMRRRQQRPADTRKRPAHGPLALFIDQRFRVKTSWRRRQHGHEQQYGMLESSIGLDNDLLTVAWHSRLAGSSSGSGGACWKGAGERRRRVKTMGSGVMSSTAGCSNKNGEFDVNRQCELGNTFKDSPCTISASTLDIVGLLARRGGWMVDYGDEQQRENSPGRRLSLRRSVVGNPVGNSAVALNELGKTRQGMANRGERRAGLPKCGDDEKRGEGERGMMMVESHESVTFLYQSTNPIISALSFSPYERPLQDPIDDMNSNANVKSILSNAPSIPKISHLTVHAKV</sequence>
<feature type="region of interest" description="Disordered" evidence="1">
    <location>
        <begin position="287"/>
        <end position="315"/>
    </location>
</feature>
<name>A0A9W8MT97_9AGAR</name>
<feature type="compositionally biased region" description="Basic and acidic residues" evidence="1">
    <location>
        <begin position="297"/>
        <end position="315"/>
    </location>
</feature>